<dbReference type="EMBL" id="JAARLZ010000006">
    <property type="protein sequence ID" value="NII07339.1"/>
    <property type="molecule type" value="Genomic_DNA"/>
</dbReference>
<evidence type="ECO:0000313" key="3">
    <source>
        <dbReference type="Proteomes" id="UP000490980"/>
    </source>
</evidence>
<keyword evidence="1" id="KW-1133">Transmembrane helix</keyword>
<accession>A0A7X5ZJ25</accession>
<comment type="caution">
    <text evidence="2">The sequence shown here is derived from an EMBL/GenBank/DDBJ whole genome shotgun (WGS) entry which is preliminary data.</text>
</comment>
<reference evidence="2 3" key="1">
    <citation type="submission" date="2020-03" db="EMBL/GenBank/DDBJ databases">
        <authorList>
            <person name="Lai Q."/>
        </authorList>
    </citation>
    <scope>NUCLEOTIDE SEQUENCE [LARGE SCALE GENOMIC DNA]</scope>
    <source>
        <strain evidence="2 3">CCUG 25036</strain>
    </source>
</reference>
<gene>
    <name evidence="2" type="ORF">HBF25_13195</name>
</gene>
<evidence type="ECO:0000313" key="2">
    <source>
        <dbReference type="EMBL" id="NII07339.1"/>
    </source>
</evidence>
<keyword evidence="1" id="KW-0812">Transmembrane</keyword>
<keyword evidence="3" id="KW-1185">Reference proteome</keyword>
<name>A0A7X5ZJ25_9GAMM</name>
<feature type="transmembrane region" description="Helical" evidence="1">
    <location>
        <begin position="21"/>
        <end position="42"/>
    </location>
</feature>
<organism evidence="2 3">
    <name type="scientific">Luteibacter anthropi</name>
    <dbReference type="NCBI Taxonomy" id="564369"/>
    <lineage>
        <taxon>Bacteria</taxon>
        <taxon>Pseudomonadati</taxon>
        <taxon>Pseudomonadota</taxon>
        <taxon>Gammaproteobacteria</taxon>
        <taxon>Lysobacterales</taxon>
        <taxon>Rhodanobacteraceae</taxon>
        <taxon>Luteibacter</taxon>
    </lineage>
</organism>
<dbReference type="AlphaFoldDB" id="A0A7X5ZJ25"/>
<feature type="transmembrane region" description="Helical" evidence="1">
    <location>
        <begin position="48"/>
        <end position="77"/>
    </location>
</feature>
<proteinExistence type="predicted"/>
<dbReference type="RefSeq" id="WP_166949122.1">
    <property type="nucleotide sequence ID" value="NZ_JAARLZ010000006.1"/>
</dbReference>
<keyword evidence="1" id="KW-0472">Membrane</keyword>
<dbReference type="Proteomes" id="UP000490980">
    <property type="component" value="Unassembled WGS sequence"/>
</dbReference>
<feature type="transmembrane region" description="Helical" evidence="1">
    <location>
        <begin position="89"/>
        <end position="109"/>
    </location>
</feature>
<evidence type="ECO:0000256" key="1">
    <source>
        <dbReference type="SAM" id="Phobius"/>
    </source>
</evidence>
<protein>
    <submittedName>
        <fullName evidence="2">Uncharacterized protein</fullName>
    </submittedName>
</protein>
<sequence>MTDQDAIPVSTYERRAGWAGLLFWLGTLCLWIPPLLLVVIGLGGGGMMAFYGAVSILDIGVIVTPLGLVMLIAYAVIGRPWRRPLGAVWIFWLELLVFILVLPVAVRFLTD</sequence>